<dbReference type="SUPFAM" id="SSF53474">
    <property type="entry name" value="alpha/beta-Hydrolases"/>
    <property type="match status" value="1"/>
</dbReference>
<dbReference type="InterPro" id="IPR050228">
    <property type="entry name" value="Carboxylesterase_BioH"/>
</dbReference>
<reference evidence="2 3" key="1">
    <citation type="submission" date="2024-09" db="EMBL/GenBank/DDBJ databases">
        <authorList>
            <person name="Sun Q."/>
            <person name="Mori K."/>
        </authorList>
    </citation>
    <scope>NUCLEOTIDE SEQUENCE [LARGE SCALE GENOMIC DNA]</scope>
    <source>
        <strain evidence="2 3">TBRC 4938</strain>
    </source>
</reference>
<dbReference type="RefSeq" id="WP_377260801.1">
    <property type="nucleotide sequence ID" value="NZ_JBHMAA010000014.1"/>
</dbReference>
<dbReference type="PRINTS" id="PR00111">
    <property type="entry name" value="ABHYDROLASE"/>
</dbReference>
<proteinExistence type="predicted"/>
<dbReference type="InterPro" id="IPR029058">
    <property type="entry name" value="AB_hydrolase_fold"/>
</dbReference>
<dbReference type="PANTHER" id="PTHR43194:SF2">
    <property type="entry name" value="PEROXISOMAL MEMBRANE PROTEIN LPX1"/>
    <property type="match status" value="1"/>
</dbReference>
<evidence type="ECO:0000259" key="1">
    <source>
        <dbReference type="Pfam" id="PF00561"/>
    </source>
</evidence>
<sequence length="265" mass="28529">MDDLLLLDAPSGGQIGCRTFGDTGDWLVLIHGWCGSAGHWDVIAPRLARDFRVLVVSHPGFGGMSPPPRSGQTVSAMGGAVAHVLDSLDIPGAILIGHSMGGPIATETAIAAPGRVAAVLGLDTLSDRGYYGPVPDAEIRRRREDFLVDYPVRMRAMVDMIVHPTTGEAMRAHITQGMLAAAPPDFALNVKDDLFAWNAEDRWPLVTCPKMLLNSPYVARLAHPDPMPCFAETPVDTYDSGHFPMPESPSMIVDKIRSCIASMVY</sequence>
<protein>
    <submittedName>
        <fullName evidence="2">Alpha/beta fold hydrolase</fullName>
    </submittedName>
</protein>
<keyword evidence="3" id="KW-1185">Reference proteome</keyword>
<gene>
    <name evidence="2" type="ORF">ACFFP0_12100</name>
</gene>
<dbReference type="PANTHER" id="PTHR43194">
    <property type="entry name" value="HYDROLASE ALPHA/BETA FOLD FAMILY"/>
    <property type="match status" value="1"/>
</dbReference>
<feature type="domain" description="AB hydrolase-1" evidence="1">
    <location>
        <begin position="26"/>
        <end position="138"/>
    </location>
</feature>
<dbReference type="InterPro" id="IPR000073">
    <property type="entry name" value="AB_hydrolase_1"/>
</dbReference>
<dbReference type="Gene3D" id="3.40.50.1820">
    <property type="entry name" value="alpha/beta hydrolase"/>
    <property type="match status" value="1"/>
</dbReference>
<comment type="caution">
    <text evidence="2">The sequence shown here is derived from an EMBL/GenBank/DDBJ whole genome shotgun (WGS) entry which is preliminary data.</text>
</comment>
<dbReference type="Pfam" id="PF00561">
    <property type="entry name" value="Abhydrolase_1"/>
    <property type="match status" value="1"/>
</dbReference>
<keyword evidence="2" id="KW-0378">Hydrolase</keyword>
<dbReference type="Proteomes" id="UP001589692">
    <property type="component" value="Unassembled WGS sequence"/>
</dbReference>
<evidence type="ECO:0000313" key="3">
    <source>
        <dbReference type="Proteomes" id="UP001589692"/>
    </source>
</evidence>
<dbReference type="GO" id="GO:0016787">
    <property type="term" value="F:hydrolase activity"/>
    <property type="evidence" value="ECO:0007669"/>
    <property type="project" value="UniProtKB-KW"/>
</dbReference>
<accession>A0ABV6AI93</accession>
<evidence type="ECO:0000313" key="2">
    <source>
        <dbReference type="EMBL" id="MFB9949597.1"/>
    </source>
</evidence>
<name>A0ABV6AI93_9HYPH</name>
<dbReference type="EMBL" id="JBHMAA010000014">
    <property type="protein sequence ID" value="MFB9949597.1"/>
    <property type="molecule type" value="Genomic_DNA"/>
</dbReference>
<organism evidence="2 3">
    <name type="scientific">Rhizobium puerariae</name>
    <dbReference type="NCBI Taxonomy" id="1585791"/>
    <lineage>
        <taxon>Bacteria</taxon>
        <taxon>Pseudomonadati</taxon>
        <taxon>Pseudomonadota</taxon>
        <taxon>Alphaproteobacteria</taxon>
        <taxon>Hyphomicrobiales</taxon>
        <taxon>Rhizobiaceae</taxon>
        <taxon>Rhizobium/Agrobacterium group</taxon>
        <taxon>Rhizobium</taxon>
    </lineage>
</organism>